<evidence type="ECO:0000256" key="1">
    <source>
        <dbReference type="ARBA" id="ARBA00002442"/>
    </source>
</evidence>
<evidence type="ECO:0000256" key="13">
    <source>
        <dbReference type="SAM" id="MobiDB-lite"/>
    </source>
</evidence>
<evidence type="ECO:0000256" key="4">
    <source>
        <dbReference type="ARBA" id="ARBA00016461"/>
    </source>
</evidence>
<dbReference type="OrthoDB" id="9815607at2"/>
<dbReference type="Proteomes" id="UP000199297">
    <property type="component" value="Unassembled WGS sequence"/>
</dbReference>
<comment type="similarity">
    <text evidence="3 12">Belongs to the CcmD/CycX/HelD family.</text>
</comment>
<evidence type="ECO:0000256" key="11">
    <source>
        <dbReference type="ARBA" id="ARBA00023136"/>
    </source>
</evidence>
<gene>
    <name evidence="14" type="ORF">SAMN05216262_101638</name>
</gene>
<keyword evidence="11 12" id="KW-0472">Membrane</keyword>
<feature type="compositionally biased region" description="Basic and acidic residues" evidence="13">
    <location>
        <begin position="68"/>
        <end position="77"/>
    </location>
</feature>
<keyword evidence="7 12" id="KW-0997">Cell inner membrane</keyword>
<keyword evidence="9 12" id="KW-0201">Cytochrome c-type biogenesis</keyword>
<feature type="transmembrane region" description="Helical" evidence="12">
    <location>
        <begin position="20"/>
        <end position="41"/>
    </location>
</feature>
<keyword evidence="5 12" id="KW-0813">Transport</keyword>
<dbReference type="PANTHER" id="PTHR37531:SF1">
    <property type="entry name" value="HEME EXPORTER PROTEIN D"/>
    <property type="match status" value="1"/>
</dbReference>
<dbReference type="Pfam" id="PF04995">
    <property type="entry name" value="CcmD"/>
    <property type="match status" value="1"/>
</dbReference>
<evidence type="ECO:0000256" key="8">
    <source>
        <dbReference type="ARBA" id="ARBA00022692"/>
    </source>
</evidence>
<evidence type="ECO:0000256" key="5">
    <source>
        <dbReference type="ARBA" id="ARBA00022448"/>
    </source>
</evidence>
<keyword evidence="15" id="KW-1185">Reference proteome</keyword>
<proteinExistence type="inferred from homology"/>
<evidence type="ECO:0000313" key="14">
    <source>
        <dbReference type="EMBL" id="SEK55024.1"/>
    </source>
</evidence>
<keyword evidence="10 12" id="KW-1133">Transmembrane helix</keyword>
<dbReference type="RefSeq" id="WP_085282115.1">
    <property type="nucleotide sequence ID" value="NZ_FOBI01000001.1"/>
</dbReference>
<dbReference type="PANTHER" id="PTHR37531">
    <property type="entry name" value="HEME EXPORTER PROTEIN D"/>
    <property type="match status" value="1"/>
</dbReference>
<evidence type="ECO:0000256" key="2">
    <source>
        <dbReference type="ARBA" id="ARBA00004377"/>
    </source>
</evidence>
<comment type="subcellular location">
    <subcellularLocation>
        <location evidence="2 12">Cell inner membrane</location>
        <topology evidence="2 12">Single-pass membrane protein</topology>
    </subcellularLocation>
</comment>
<evidence type="ECO:0000256" key="7">
    <source>
        <dbReference type="ARBA" id="ARBA00022519"/>
    </source>
</evidence>
<dbReference type="InterPro" id="IPR007078">
    <property type="entry name" value="Haem_export_protD_CcmD"/>
</dbReference>
<dbReference type="GO" id="GO:0017004">
    <property type="term" value="P:cytochrome complex assembly"/>
    <property type="evidence" value="ECO:0007669"/>
    <property type="project" value="UniProtKB-KW"/>
</dbReference>
<dbReference type="GO" id="GO:1903607">
    <property type="term" value="P:cytochrome c biosynthetic process"/>
    <property type="evidence" value="ECO:0007669"/>
    <property type="project" value="TreeGrafter"/>
</dbReference>
<evidence type="ECO:0000256" key="12">
    <source>
        <dbReference type="RuleBase" id="RU363101"/>
    </source>
</evidence>
<dbReference type="GO" id="GO:0015886">
    <property type="term" value="P:heme transport"/>
    <property type="evidence" value="ECO:0007669"/>
    <property type="project" value="InterPro"/>
</dbReference>
<organism evidence="14 15">
    <name type="scientific">Colwellia chukchiensis</name>
    <dbReference type="NCBI Taxonomy" id="641665"/>
    <lineage>
        <taxon>Bacteria</taxon>
        <taxon>Pseudomonadati</taxon>
        <taxon>Pseudomonadota</taxon>
        <taxon>Gammaproteobacteria</taxon>
        <taxon>Alteromonadales</taxon>
        <taxon>Colwelliaceae</taxon>
        <taxon>Colwellia</taxon>
    </lineage>
</organism>
<reference evidence="15" key="1">
    <citation type="submission" date="2016-10" db="EMBL/GenBank/DDBJ databases">
        <authorList>
            <person name="Varghese N."/>
            <person name="Submissions S."/>
        </authorList>
    </citation>
    <scope>NUCLEOTIDE SEQUENCE [LARGE SCALE GENOMIC DNA]</scope>
    <source>
        <strain evidence="15">CGMCC 1.9127</strain>
    </source>
</reference>
<dbReference type="EMBL" id="FOBI01000001">
    <property type="protein sequence ID" value="SEK55024.1"/>
    <property type="molecule type" value="Genomic_DNA"/>
</dbReference>
<evidence type="ECO:0000256" key="10">
    <source>
        <dbReference type="ARBA" id="ARBA00022989"/>
    </source>
</evidence>
<dbReference type="AlphaFoldDB" id="A0A1H7HY32"/>
<dbReference type="GO" id="GO:0005886">
    <property type="term" value="C:plasma membrane"/>
    <property type="evidence" value="ECO:0007669"/>
    <property type="project" value="UniProtKB-SubCell"/>
</dbReference>
<evidence type="ECO:0000256" key="9">
    <source>
        <dbReference type="ARBA" id="ARBA00022748"/>
    </source>
</evidence>
<feature type="region of interest" description="Disordered" evidence="13">
    <location>
        <begin position="45"/>
        <end position="77"/>
    </location>
</feature>
<evidence type="ECO:0000256" key="6">
    <source>
        <dbReference type="ARBA" id="ARBA00022475"/>
    </source>
</evidence>
<dbReference type="InterPro" id="IPR052075">
    <property type="entry name" value="Heme_exporter_D"/>
</dbReference>
<evidence type="ECO:0000256" key="3">
    <source>
        <dbReference type="ARBA" id="ARBA00008741"/>
    </source>
</evidence>
<keyword evidence="6 12" id="KW-1003">Cell membrane</keyword>
<protein>
    <recommendedName>
        <fullName evidence="4 12">Heme exporter protein D</fullName>
    </recommendedName>
</protein>
<name>A0A1H7HY32_9GAMM</name>
<comment type="function">
    <text evidence="1 12">Required for the export of heme to the periplasm for the biogenesis of c-type cytochromes.</text>
</comment>
<dbReference type="STRING" id="641665.GCA_002104455_00068"/>
<accession>A0A1H7HY32</accession>
<keyword evidence="8 12" id="KW-0812">Transmembrane</keyword>
<dbReference type="NCBIfam" id="TIGR03141">
    <property type="entry name" value="cytochro_ccmD"/>
    <property type="match status" value="1"/>
</dbReference>
<sequence length="77" mass="8620">MQFDSVSAFLDMGGYGFYVWLSYGVSFAALALLVTSSIAGHKKAKQQIAQRQKREAKLRQAAEQQNAHAHDNPNREH</sequence>
<evidence type="ECO:0000313" key="15">
    <source>
        <dbReference type="Proteomes" id="UP000199297"/>
    </source>
</evidence>